<keyword evidence="2" id="KW-0808">Transferase</keyword>
<keyword evidence="2" id="KW-0723">Serine/threonine-protein kinase</keyword>
<evidence type="ECO:0000313" key="3">
    <source>
        <dbReference type="Proteomes" id="UP001144036"/>
    </source>
</evidence>
<accession>A0ABT4SKQ2</accession>
<gene>
    <name evidence="2" type="ORF">OUY22_30705</name>
</gene>
<proteinExistence type="predicted"/>
<comment type="caution">
    <text evidence="2">The sequence shown here is derived from an EMBL/GenBank/DDBJ whole genome shotgun (WGS) entry which is preliminary data.</text>
</comment>
<sequence length="212" mass="22785">PATGPSARPVRRPGRLPIVAATITAAVAALALVVMIVVMQRGESWVRFANTAAAPVTFEHPAGWTARTHADLFALASPRAAEFEKMFVSGASADWSQVNPVISGDPENAVGVYVQVSDTLDPGASREEMKAKMEGLLPGEVEVTAPVPDRAGNSDATRYDGTLRDRNSGNQLGFVGYVIDHRPKPILVMYFCAQHRCDGETLVRVRQSVQVF</sequence>
<evidence type="ECO:0000313" key="2">
    <source>
        <dbReference type="EMBL" id="MDA0637802.1"/>
    </source>
</evidence>
<feature type="non-terminal residue" evidence="2">
    <location>
        <position position="1"/>
    </location>
</feature>
<organism evidence="2 3">
    <name type="scientific">Nonomuraea corallina</name>
    <dbReference type="NCBI Taxonomy" id="2989783"/>
    <lineage>
        <taxon>Bacteria</taxon>
        <taxon>Bacillati</taxon>
        <taxon>Actinomycetota</taxon>
        <taxon>Actinomycetes</taxon>
        <taxon>Streptosporangiales</taxon>
        <taxon>Streptosporangiaceae</taxon>
        <taxon>Nonomuraea</taxon>
    </lineage>
</organism>
<protein>
    <submittedName>
        <fullName evidence="2">Serine/threonine protein kinase</fullName>
    </submittedName>
</protein>
<dbReference type="GO" id="GO:0004674">
    <property type="term" value="F:protein serine/threonine kinase activity"/>
    <property type="evidence" value="ECO:0007669"/>
    <property type="project" value="UniProtKB-KW"/>
</dbReference>
<keyword evidence="3" id="KW-1185">Reference proteome</keyword>
<dbReference type="Proteomes" id="UP001144036">
    <property type="component" value="Unassembled WGS sequence"/>
</dbReference>
<dbReference type="EMBL" id="JAPNNL010000179">
    <property type="protein sequence ID" value="MDA0637802.1"/>
    <property type="molecule type" value="Genomic_DNA"/>
</dbReference>
<name>A0ABT4SKQ2_9ACTN</name>
<keyword evidence="1" id="KW-0812">Transmembrane</keyword>
<keyword evidence="1" id="KW-1133">Transmembrane helix</keyword>
<keyword evidence="2" id="KW-0418">Kinase</keyword>
<reference evidence="2" key="1">
    <citation type="submission" date="2022-11" db="EMBL/GenBank/DDBJ databases">
        <title>Nonomuraea corallina sp. nov., a new species of the genus Nonomuraea isolated from sea side sediment in Thai sea.</title>
        <authorList>
            <person name="Ngamcharungchit C."/>
            <person name="Matsumoto A."/>
            <person name="Suriyachadkun C."/>
            <person name="Panbangred W."/>
            <person name="Inahashi Y."/>
            <person name="Intra B."/>
        </authorList>
    </citation>
    <scope>NUCLEOTIDE SEQUENCE</scope>
    <source>
        <strain evidence="2">MCN248</strain>
    </source>
</reference>
<feature type="transmembrane region" description="Helical" evidence="1">
    <location>
        <begin position="18"/>
        <end position="38"/>
    </location>
</feature>
<evidence type="ECO:0000256" key="1">
    <source>
        <dbReference type="SAM" id="Phobius"/>
    </source>
</evidence>
<keyword evidence="1" id="KW-0472">Membrane</keyword>